<dbReference type="EMBL" id="FQ790283">
    <property type="protein sequence ID" value="CCD46869.1"/>
    <property type="molecule type" value="Genomic_DNA"/>
</dbReference>
<gene>
    <name evidence="1" type="ORF">BofuT4_P115750.1</name>
</gene>
<dbReference type="HOGENOM" id="CLU_2704533_0_0_1"/>
<reference evidence="2" key="1">
    <citation type="journal article" date="2011" name="PLoS Genet.">
        <title>Genomic analysis of the necrotrophic fungal pathogens Sclerotinia sclerotiorum and Botrytis cinerea.</title>
        <authorList>
            <person name="Amselem J."/>
            <person name="Cuomo C.A."/>
            <person name="van Kan J.A."/>
            <person name="Viaud M."/>
            <person name="Benito E.P."/>
            <person name="Couloux A."/>
            <person name="Coutinho P.M."/>
            <person name="de Vries R.P."/>
            <person name="Dyer P.S."/>
            <person name="Fillinger S."/>
            <person name="Fournier E."/>
            <person name="Gout L."/>
            <person name="Hahn M."/>
            <person name="Kohn L."/>
            <person name="Lapalu N."/>
            <person name="Plummer K.M."/>
            <person name="Pradier J.M."/>
            <person name="Quevillon E."/>
            <person name="Sharon A."/>
            <person name="Simon A."/>
            <person name="ten Have A."/>
            <person name="Tudzynski B."/>
            <person name="Tudzynski P."/>
            <person name="Wincker P."/>
            <person name="Andrew M."/>
            <person name="Anthouard V."/>
            <person name="Beever R.E."/>
            <person name="Beffa R."/>
            <person name="Benoit I."/>
            <person name="Bouzid O."/>
            <person name="Brault B."/>
            <person name="Chen Z."/>
            <person name="Choquer M."/>
            <person name="Collemare J."/>
            <person name="Cotton P."/>
            <person name="Danchin E.G."/>
            <person name="Da Silva C."/>
            <person name="Gautier A."/>
            <person name="Giraud C."/>
            <person name="Giraud T."/>
            <person name="Gonzalez C."/>
            <person name="Grossetete S."/>
            <person name="Guldener U."/>
            <person name="Henrissat B."/>
            <person name="Howlett B.J."/>
            <person name="Kodira C."/>
            <person name="Kretschmer M."/>
            <person name="Lappartient A."/>
            <person name="Leroch M."/>
            <person name="Levis C."/>
            <person name="Mauceli E."/>
            <person name="Neuveglise C."/>
            <person name="Oeser B."/>
            <person name="Pearson M."/>
            <person name="Poulain J."/>
            <person name="Poussereau N."/>
            <person name="Quesneville H."/>
            <person name="Rascle C."/>
            <person name="Schumacher J."/>
            <person name="Segurens B."/>
            <person name="Sexton A."/>
            <person name="Silva E."/>
            <person name="Sirven C."/>
            <person name="Soanes D.M."/>
            <person name="Talbot N.J."/>
            <person name="Templeton M."/>
            <person name="Yandava C."/>
            <person name="Yarden O."/>
            <person name="Zeng Q."/>
            <person name="Rollins J.A."/>
            <person name="Lebrun M.H."/>
            <person name="Dickman M."/>
        </authorList>
    </citation>
    <scope>NUCLEOTIDE SEQUENCE [LARGE SCALE GENOMIC DNA]</scope>
    <source>
        <strain evidence="2">T4</strain>
    </source>
</reference>
<sequence length="73" mass="8274">MMLASCTLAAAQNFPSTTKFEFSIECSLFLSLLLQLLAQRIAFEAHKQKYLHRCFTLLLCFGRKSPDTLLSKS</sequence>
<organism evidence="1 2">
    <name type="scientific">Botryotinia fuckeliana (strain T4)</name>
    <name type="common">Noble rot fungus</name>
    <name type="synonym">Botrytis cinerea</name>
    <dbReference type="NCBI Taxonomy" id="999810"/>
    <lineage>
        <taxon>Eukaryota</taxon>
        <taxon>Fungi</taxon>
        <taxon>Dikarya</taxon>
        <taxon>Ascomycota</taxon>
        <taxon>Pezizomycotina</taxon>
        <taxon>Leotiomycetes</taxon>
        <taxon>Helotiales</taxon>
        <taxon>Sclerotiniaceae</taxon>
        <taxon>Botrytis</taxon>
    </lineage>
</organism>
<accession>G2Y2H9</accession>
<name>G2Y2H9_BOTF4</name>
<dbReference type="Proteomes" id="UP000008177">
    <property type="component" value="Unplaced contigs"/>
</dbReference>
<evidence type="ECO:0000313" key="1">
    <source>
        <dbReference type="EMBL" id="CCD46869.1"/>
    </source>
</evidence>
<dbReference type="InParanoid" id="G2Y2H9"/>
<protein>
    <submittedName>
        <fullName evidence="1">Uncharacterized protein</fullName>
    </submittedName>
</protein>
<proteinExistence type="predicted"/>
<evidence type="ECO:0000313" key="2">
    <source>
        <dbReference type="Proteomes" id="UP000008177"/>
    </source>
</evidence>
<dbReference type="AlphaFoldDB" id="G2Y2H9"/>